<evidence type="ECO:0000256" key="5">
    <source>
        <dbReference type="ARBA" id="ARBA00022857"/>
    </source>
</evidence>
<dbReference type="Pfam" id="PF13450">
    <property type="entry name" value="NAD_binding_8"/>
    <property type="match status" value="1"/>
</dbReference>
<name>A0AAU7AYQ3_9ACTN</name>
<dbReference type="Pfam" id="PF00743">
    <property type="entry name" value="FMO-like"/>
    <property type="match status" value="1"/>
</dbReference>
<organism evidence="8">
    <name type="scientific">Paraconexibacter sp. AEG42_29</name>
    <dbReference type="NCBI Taxonomy" id="2997339"/>
    <lineage>
        <taxon>Bacteria</taxon>
        <taxon>Bacillati</taxon>
        <taxon>Actinomycetota</taxon>
        <taxon>Thermoleophilia</taxon>
        <taxon>Solirubrobacterales</taxon>
        <taxon>Paraconexibacteraceae</taxon>
        <taxon>Paraconexibacter</taxon>
    </lineage>
</organism>
<dbReference type="EMBL" id="CP114014">
    <property type="protein sequence ID" value="XAY06778.1"/>
    <property type="molecule type" value="Genomic_DNA"/>
</dbReference>
<dbReference type="InterPro" id="IPR036188">
    <property type="entry name" value="FAD/NAD-bd_sf"/>
</dbReference>
<dbReference type="Gene3D" id="3.50.50.60">
    <property type="entry name" value="FAD/NAD(P)-binding domain"/>
    <property type="match status" value="1"/>
</dbReference>
<keyword evidence="7 8" id="KW-0503">Monooxygenase</keyword>
<dbReference type="FunFam" id="3.50.50.60:FF:000228">
    <property type="entry name" value="FAD-containing monooxygenase EthA"/>
    <property type="match status" value="1"/>
</dbReference>
<evidence type="ECO:0000256" key="6">
    <source>
        <dbReference type="ARBA" id="ARBA00023002"/>
    </source>
</evidence>
<evidence type="ECO:0000256" key="2">
    <source>
        <dbReference type="ARBA" id="ARBA00010139"/>
    </source>
</evidence>
<dbReference type="InterPro" id="IPR020946">
    <property type="entry name" value="Flavin_mOase-like"/>
</dbReference>
<dbReference type="GO" id="GO:0004499">
    <property type="term" value="F:N,N-dimethylaniline monooxygenase activity"/>
    <property type="evidence" value="ECO:0007669"/>
    <property type="project" value="InterPro"/>
</dbReference>
<dbReference type="GO" id="GO:0050661">
    <property type="term" value="F:NADP binding"/>
    <property type="evidence" value="ECO:0007669"/>
    <property type="project" value="InterPro"/>
</dbReference>
<keyword evidence="3" id="KW-0285">Flavoprotein</keyword>
<dbReference type="PRINTS" id="PR00411">
    <property type="entry name" value="PNDRDTASEI"/>
</dbReference>
<protein>
    <submittedName>
        <fullName evidence="8">FAD-containing monooxygenase EthA</fullName>
        <ecNumber evidence="8">1.14.13.-</ecNumber>
    </submittedName>
</protein>
<dbReference type="AlphaFoldDB" id="A0AAU7AYQ3"/>
<proteinExistence type="inferred from homology"/>
<evidence type="ECO:0000256" key="4">
    <source>
        <dbReference type="ARBA" id="ARBA00022827"/>
    </source>
</evidence>
<evidence type="ECO:0000256" key="3">
    <source>
        <dbReference type="ARBA" id="ARBA00022630"/>
    </source>
</evidence>
<dbReference type="RefSeq" id="WP_354697996.1">
    <property type="nucleotide sequence ID" value="NZ_CP114014.1"/>
</dbReference>
<sequence length="486" mass="54014">MTTSSPEHVDVLIVGAGLSGIGAACRLQELCPGKSFALLEARDVIGGTWDQFRYPGVRSDSDMYSLGFAFRPWTGRNAIGEGEEILQYIRDTATEHDVERHIRFGRRVTAAAWSSATARWTLTVERAADGGTEQMTCGFVHWAVGYYHYDAGHLPEFPGSERFGGTVIHPQHWPADTDVTGKRVVVIGSGATAVTLVPALAQVAEHVTMLQRSPTYIISYPKVDPLARPLLRLLPDRVAHGFLRWKNVAFTAGTYAMSRRWPKASARAFIWQAKVQLPRGYDVKRHFTPKYNPWTQRLCLVPNGDLFRSIRRQEASVVTDTIETFTEDGIRLASGEELRADVIVAATGLRLLPFGGARLEVDGAPIELEDHVLYKGMMLDRVPNLTLAIGYSNASFTLKCDLTTRYACRLIAHLDDVGLRACVPSEPDGDVAREPALDLSSGFVQRGIGQFPRQGDQAPWRLRQSYPRDLRELLHQPLEDGVMSFR</sequence>
<comment type="similarity">
    <text evidence="2">Belongs to the FAD-binding monooxygenase family.</text>
</comment>
<dbReference type="PANTHER" id="PTHR43872:SF1">
    <property type="entry name" value="MONOOXYGENASE, PUTATIVE (AFU_ORTHOLOGUE AFUA_8G02570)-RELATED"/>
    <property type="match status" value="1"/>
</dbReference>
<keyword evidence="6 8" id="KW-0560">Oxidoreductase</keyword>
<dbReference type="SUPFAM" id="SSF51905">
    <property type="entry name" value="FAD/NAD(P)-binding domain"/>
    <property type="match status" value="1"/>
</dbReference>
<evidence type="ECO:0000256" key="1">
    <source>
        <dbReference type="ARBA" id="ARBA00001974"/>
    </source>
</evidence>
<dbReference type="EC" id="1.14.13.-" evidence="8"/>
<reference evidence="8" key="1">
    <citation type="submission" date="2022-12" db="EMBL/GenBank/DDBJ databases">
        <title>Paraconexibacter alkalitolerans sp. nov. and Baekduia alba sp. nov., isolated from soil and emended description of the genera Paraconexibacter (Chun et al., 2020) and Baekduia (An et al., 2020).</title>
        <authorList>
            <person name="Vieira S."/>
            <person name="Huber K.J."/>
            <person name="Geppert A."/>
            <person name="Wolf J."/>
            <person name="Neumann-Schaal M."/>
            <person name="Muesken M."/>
            <person name="Overmann J."/>
        </authorList>
    </citation>
    <scope>NUCLEOTIDE SEQUENCE</scope>
    <source>
        <strain evidence="8">AEG42_29</strain>
    </source>
</reference>
<accession>A0AAU7AYQ3</accession>
<dbReference type="PRINTS" id="PR00368">
    <property type="entry name" value="FADPNR"/>
</dbReference>
<keyword evidence="5" id="KW-0521">NADP</keyword>
<dbReference type="KEGG" id="parq:DSM112329_03656"/>
<evidence type="ECO:0000313" key="8">
    <source>
        <dbReference type="EMBL" id="XAY06778.1"/>
    </source>
</evidence>
<dbReference type="PANTHER" id="PTHR43872">
    <property type="entry name" value="MONOOXYGENASE, PUTATIVE (AFU_ORTHOLOGUE AFUA_8G02570)-RELATED"/>
    <property type="match status" value="1"/>
</dbReference>
<keyword evidence="4" id="KW-0274">FAD</keyword>
<evidence type="ECO:0000256" key="7">
    <source>
        <dbReference type="ARBA" id="ARBA00023033"/>
    </source>
</evidence>
<dbReference type="InterPro" id="IPR051820">
    <property type="entry name" value="FAD-binding_MO"/>
</dbReference>
<comment type="cofactor">
    <cofactor evidence="1">
        <name>FAD</name>
        <dbReference type="ChEBI" id="CHEBI:57692"/>
    </cofactor>
</comment>
<gene>
    <name evidence="8" type="primary">ethA_2</name>
    <name evidence="8" type="ORF">DSM112329_03656</name>
</gene>
<dbReference type="GO" id="GO:0050660">
    <property type="term" value="F:flavin adenine dinucleotide binding"/>
    <property type="evidence" value="ECO:0007669"/>
    <property type="project" value="InterPro"/>
</dbReference>